<dbReference type="InterPro" id="IPR050206">
    <property type="entry name" value="FtsK/SpoIIIE/SftA"/>
</dbReference>
<accession>A0AAE5AED4</accession>
<gene>
    <name evidence="5" type="ORF">R4485_19520</name>
</gene>
<evidence type="ECO:0000256" key="3">
    <source>
        <dbReference type="PROSITE-ProRule" id="PRU00289"/>
    </source>
</evidence>
<name>A0AAE5AED4_MYCFO</name>
<proteinExistence type="predicted"/>
<dbReference type="PANTHER" id="PTHR22683">
    <property type="entry name" value="SPORULATION PROTEIN RELATED"/>
    <property type="match status" value="1"/>
</dbReference>
<sequence>MTSDDLDFWALHGLPGPEFDLEPRWNNATALGPLRIPFGVDANGTTVALDFSRWSSLDDHVLVIGAPGAGTTTLLRTVALGVCIARSPADANFLLVEGKPNQGEFADLAEVKHCVGHVTFSRGEESRILERLADVLAGEVARRGRLFQTAGVSHIDDYRRAAQAGADLEPLPEVFTIIDNLAWLHAAYFDTVAQMLTADGHRCGLRIIAGASYDLWQTLHSNGYFDAFTARVALGLSAEQASEVLGATVTDDLVAPGAACFHHLGGEPVRVRVAMVDA</sequence>
<dbReference type="GO" id="GO:0005524">
    <property type="term" value="F:ATP binding"/>
    <property type="evidence" value="ECO:0007669"/>
    <property type="project" value="UniProtKB-UniRule"/>
</dbReference>
<evidence type="ECO:0000313" key="5">
    <source>
        <dbReference type="EMBL" id="MDV7292365.1"/>
    </source>
</evidence>
<dbReference type="Proteomes" id="UP001186041">
    <property type="component" value="Unassembled WGS sequence"/>
</dbReference>
<dbReference type="AlphaFoldDB" id="A0AAE5AED4"/>
<feature type="domain" description="FtsK" evidence="4">
    <location>
        <begin position="44"/>
        <end position="243"/>
    </location>
</feature>
<organism evidence="5 6">
    <name type="scientific">Mycolicibacterium fortuitum</name>
    <name type="common">Mycobacterium fortuitum</name>
    <dbReference type="NCBI Taxonomy" id="1766"/>
    <lineage>
        <taxon>Bacteria</taxon>
        <taxon>Bacillati</taxon>
        <taxon>Actinomycetota</taxon>
        <taxon>Actinomycetes</taxon>
        <taxon>Mycobacteriales</taxon>
        <taxon>Mycobacteriaceae</taxon>
        <taxon>Mycolicibacterium</taxon>
    </lineage>
</organism>
<evidence type="ECO:0000256" key="2">
    <source>
        <dbReference type="ARBA" id="ARBA00022840"/>
    </source>
</evidence>
<dbReference type="RefSeq" id="WP_317722357.1">
    <property type="nucleotide sequence ID" value="NZ_JAWLVK010000018.1"/>
</dbReference>
<evidence type="ECO:0000313" key="6">
    <source>
        <dbReference type="Proteomes" id="UP001186041"/>
    </source>
</evidence>
<evidence type="ECO:0000256" key="1">
    <source>
        <dbReference type="ARBA" id="ARBA00022741"/>
    </source>
</evidence>
<dbReference type="PROSITE" id="PS50901">
    <property type="entry name" value="FTSK"/>
    <property type="match status" value="1"/>
</dbReference>
<keyword evidence="2 3" id="KW-0067">ATP-binding</keyword>
<dbReference type="EMBL" id="JAWLVV010000017">
    <property type="protein sequence ID" value="MDV7292365.1"/>
    <property type="molecule type" value="Genomic_DNA"/>
</dbReference>
<dbReference type="InterPro" id="IPR002543">
    <property type="entry name" value="FtsK_dom"/>
</dbReference>
<dbReference type="GO" id="GO:0003677">
    <property type="term" value="F:DNA binding"/>
    <property type="evidence" value="ECO:0007669"/>
    <property type="project" value="InterPro"/>
</dbReference>
<dbReference type="InterPro" id="IPR027417">
    <property type="entry name" value="P-loop_NTPase"/>
</dbReference>
<reference evidence="5" key="1">
    <citation type="submission" date="2023-10" db="EMBL/GenBank/DDBJ databases">
        <title>Mycolicibacterium fortuitum clinical isolates causing pulmonary infections in humans.</title>
        <authorList>
            <person name="Mejia-Ponce P.M."/>
            <person name="Zenteno-Cuevas R."/>
            <person name="Licona-Cassani C."/>
        </authorList>
    </citation>
    <scope>NUCLEOTIDE SEQUENCE</scope>
    <source>
        <strain evidence="5">M8</strain>
    </source>
</reference>
<dbReference type="Gene3D" id="3.40.50.300">
    <property type="entry name" value="P-loop containing nucleotide triphosphate hydrolases"/>
    <property type="match status" value="1"/>
</dbReference>
<protein>
    <submittedName>
        <fullName evidence="5">FtsK/SpoIIIE domain-containing protein</fullName>
    </submittedName>
</protein>
<feature type="binding site" evidence="3">
    <location>
        <begin position="65"/>
        <end position="72"/>
    </location>
    <ligand>
        <name>ATP</name>
        <dbReference type="ChEBI" id="CHEBI:30616"/>
    </ligand>
</feature>
<dbReference type="SUPFAM" id="SSF52540">
    <property type="entry name" value="P-loop containing nucleoside triphosphate hydrolases"/>
    <property type="match status" value="1"/>
</dbReference>
<evidence type="ECO:0000259" key="4">
    <source>
        <dbReference type="PROSITE" id="PS50901"/>
    </source>
</evidence>
<comment type="caution">
    <text evidence="5">The sequence shown here is derived from an EMBL/GenBank/DDBJ whole genome shotgun (WGS) entry which is preliminary data.</text>
</comment>
<dbReference type="PANTHER" id="PTHR22683:SF1">
    <property type="entry name" value="TYPE VII SECRETION SYSTEM PROTEIN ESSC"/>
    <property type="match status" value="1"/>
</dbReference>
<keyword evidence="1 3" id="KW-0547">Nucleotide-binding</keyword>
<dbReference type="Pfam" id="PF01580">
    <property type="entry name" value="FtsK_SpoIIIE"/>
    <property type="match status" value="1"/>
</dbReference>